<comment type="caution">
    <text evidence="3">The sequence shown here is derived from an EMBL/GenBank/DDBJ whole genome shotgun (WGS) entry which is preliminary data.</text>
</comment>
<dbReference type="EMBL" id="BQNB010008927">
    <property type="protein sequence ID" value="GJS56310.1"/>
    <property type="molecule type" value="Genomic_DNA"/>
</dbReference>
<dbReference type="Pfam" id="PF00665">
    <property type="entry name" value="rve"/>
    <property type="match status" value="1"/>
</dbReference>
<sequence length="303" mass="34248">MDLCGPMHVESINGKKYILVIVDDYSRFTWVKFLRSKDKAPDFIIKFLKMIQVRLNETVKNIRTDNKTKFVNQTMRSCYEDVSISNETFVACTTQENGVVERQNWTLVEAARTMLIYANAPVFLWAEAVVTACYTQKCSLIRLRHGKTPYELLHDRKPDLSYLHVFGALSIQLMTLIVMASEQSSLRPALHEMNPGTLSSGLVPQPPSSIPFVPLIRHDWDTLLQPLFDEYFCPPPCIDHPVLEVVALVPTVSTGSHSSTSVDQDAPSPSTYQTPQESQTHLIPPSAEEAYHDIEVTHMDNNP</sequence>
<accession>A0ABQ4WU16</accession>
<feature type="compositionally biased region" description="Polar residues" evidence="1">
    <location>
        <begin position="267"/>
        <end position="281"/>
    </location>
</feature>
<reference evidence="3" key="1">
    <citation type="journal article" date="2022" name="Int. J. Mol. Sci.">
        <title>Draft Genome of Tanacetum Coccineum: Genomic Comparison of Closely Related Tanacetum-Family Plants.</title>
        <authorList>
            <person name="Yamashiro T."/>
            <person name="Shiraishi A."/>
            <person name="Nakayama K."/>
            <person name="Satake H."/>
        </authorList>
    </citation>
    <scope>NUCLEOTIDE SEQUENCE</scope>
</reference>
<dbReference type="SUPFAM" id="SSF53098">
    <property type="entry name" value="Ribonuclease H-like"/>
    <property type="match status" value="1"/>
</dbReference>
<reference evidence="3" key="2">
    <citation type="submission" date="2022-01" db="EMBL/GenBank/DDBJ databases">
        <authorList>
            <person name="Yamashiro T."/>
            <person name="Shiraishi A."/>
            <person name="Satake H."/>
            <person name="Nakayama K."/>
        </authorList>
    </citation>
    <scope>NUCLEOTIDE SEQUENCE</scope>
</reference>
<evidence type="ECO:0000313" key="3">
    <source>
        <dbReference type="EMBL" id="GJS56310.1"/>
    </source>
</evidence>
<dbReference type="InterPro" id="IPR039537">
    <property type="entry name" value="Retrotran_Ty1/copia-like"/>
</dbReference>
<evidence type="ECO:0000259" key="2">
    <source>
        <dbReference type="PROSITE" id="PS50994"/>
    </source>
</evidence>
<feature type="domain" description="Integrase catalytic" evidence="2">
    <location>
        <begin position="1"/>
        <end position="157"/>
    </location>
</feature>
<evidence type="ECO:0000313" key="4">
    <source>
        <dbReference type="Proteomes" id="UP001151760"/>
    </source>
</evidence>
<dbReference type="InterPro" id="IPR012337">
    <property type="entry name" value="RNaseH-like_sf"/>
</dbReference>
<dbReference type="PANTHER" id="PTHR42648:SF32">
    <property type="entry name" value="RIBONUCLEASE H-LIKE DOMAIN, GAG-PRE-INTEGRASE DOMAIN PROTEIN-RELATED"/>
    <property type="match status" value="1"/>
</dbReference>
<dbReference type="Proteomes" id="UP001151760">
    <property type="component" value="Unassembled WGS sequence"/>
</dbReference>
<dbReference type="InterPro" id="IPR001584">
    <property type="entry name" value="Integrase_cat-core"/>
</dbReference>
<dbReference type="Gene3D" id="3.30.420.10">
    <property type="entry name" value="Ribonuclease H-like superfamily/Ribonuclease H"/>
    <property type="match status" value="1"/>
</dbReference>
<name>A0ABQ4WU16_9ASTR</name>
<dbReference type="PANTHER" id="PTHR42648">
    <property type="entry name" value="TRANSPOSASE, PUTATIVE-RELATED"/>
    <property type="match status" value="1"/>
</dbReference>
<feature type="region of interest" description="Disordered" evidence="1">
    <location>
        <begin position="254"/>
        <end position="282"/>
    </location>
</feature>
<proteinExistence type="predicted"/>
<evidence type="ECO:0000256" key="1">
    <source>
        <dbReference type="SAM" id="MobiDB-lite"/>
    </source>
</evidence>
<dbReference type="PROSITE" id="PS50994">
    <property type="entry name" value="INTEGRASE"/>
    <property type="match status" value="1"/>
</dbReference>
<organism evidence="3 4">
    <name type="scientific">Tanacetum coccineum</name>
    <dbReference type="NCBI Taxonomy" id="301880"/>
    <lineage>
        <taxon>Eukaryota</taxon>
        <taxon>Viridiplantae</taxon>
        <taxon>Streptophyta</taxon>
        <taxon>Embryophyta</taxon>
        <taxon>Tracheophyta</taxon>
        <taxon>Spermatophyta</taxon>
        <taxon>Magnoliopsida</taxon>
        <taxon>eudicotyledons</taxon>
        <taxon>Gunneridae</taxon>
        <taxon>Pentapetalae</taxon>
        <taxon>asterids</taxon>
        <taxon>campanulids</taxon>
        <taxon>Asterales</taxon>
        <taxon>Asteraceae</taxon>
        <taxon>Asteroideae</taxon>
        <taxon>Anthemideae</taxon>
        <taxon>Anthemidinae</taxon>
        <taxon>Tanacetum</taxon>
    </lineage>
</organism>
<protein>
    <submittedName>
        <fullName evidence="3">Retrovirus-related pol polyprotein from transposon TNT 1-94</fullName>
    </submittedName>
</protein>
<gene>
    <name evidence="3" type="ORF">Tco_0629672</name>
</gene>
<dbReference type="InterPro" id="IPR036397">
    <property type="entry name" value="RNaseH_sf"/>
</dbReference>
<keyword evidence="4" id="KW-1185">Reference proteome</keyword>